<dbReference type="OrthoDB" id="10256233at2759"/>
<name>A0A0V0QBE2_PSEPJ</name>
<reference evidence="7 8" key="1">
    <citation type="journal article" date="2015" name="Sci. Rep.">
        <title>Genome of the facultative scuticociliatosis pathogen Pseudocohnilembus persalinus provides insight into its virulence through horizontal gene transfer.</title>
        <authorList>
            <person name="Xiong J."/>
            <person name="Wang G."/>
            <person name="Cheng J."/>
            <person name="Tian M."/>
            <person name="Pan X."/>
            <person name="Warren A."/>
            <person name="Jiang C."/>
            <person name="Yuan D."/>
            <person name="Miao W."/>
        </authorList>
    </citation>
    <scope>NUCLEOTIDE SEQUENCE [LARGE SCALE GENOMIC DNA]</scope>
    <source>
        <strain evidence="7">36N120E</strain>
    </source>
</reference>
<dbReference type="EMBL" id="LDAU01000212">
    <property type="protein sequence ID" value="KRW99455.1"/>
    <property type="molecule type" value="Genomic_DNA"/>
</dbReference>
<dbReference type="InterPro" id="IPR011545">
    <property type="entry name" value="DEAD/DEAH_box_helicase_dom"/>
</dbReference>
<keyword evidence="8" id="KW-1185">Reference proteome</keyword>
<dbReference type="OMA" id="EADLTWG"/>
<protein>
    <submittedName>
        <fullName evidence="7">p-loop containing nucleoside triphosphate hydrolase</fullName>
    </submittedName>
</protein>
<dbReference type="GO" id="GO:0003676">
    <property type="term" value="F:nucleic acid binding"/>
    <property type="evidence" value="ECO:0007669"/>
    <property type="project" value="InterPro"/>
</dbReference>
<dbReference type="GO" id="GO:0005829">
    <property type="term" value="C:cytosol"/>
    <property type="evidence" value="ECO:0007669"/>
    <property type="project" value="TreeGrafter"/>
</dbReference>
<keyword evidence="2 7" id="KW-0378">Hydrolase</keyword>
<dbReference type="PROSITE" id="PS51192">
    <property type="entry name" value="HELICASE_ATP_BIND_1"/>
    <property type="match status" value="1"/>
</dbReference>
<dbReference type="SMART" id="SM00490">
    <property type="entry name" value="HELICc"/>
    <property type="match status" value="1"/>
</dbReference>
<comment type="caution">
    <text evidence="7">The sequence shown here is derived from an EMBL/GenBank/DDBJ whole genome shotgun (WGS) entry which is preliminary data.</text>
</comment>
<feature type="domain" description="Helicase C-terminal" evidence="6">
    <location>
        <begin position="259"/>
        <end position="409"/>
    </location>
</feature>
<keyword evidence="4" id="KW-0067">ATP-binding</keyword>
<dbReference type="GO" id="GO:0005524">
    <property type="term" value="F:ATP binding"/>
    <property type="evidence" value="ECO:0007669"/>
    <property type="project" value="UniProtKB-KW"/>
</dbReference>
<dbReference type="Pfam" id="PF00271">
    <property type="entry name" value="Helicase_C"/>
    <property type="match status" value="1"/>
</dbReference>
<organism evidence="7 8">
    <name type="scientific">Pseudocohnilembus persalinus</name>
    <name type="common">Ciliate</name>
    <dbReference type="NCBI Taxonomy" id="266149"/>
    <lineage>
        <taxon>Eukaryota</taxon>
        <taxon>Sar</taxon>
        <taxon>Alveolata</taxon>
        <taxon>Ciliophora</taxon>
        <taxon>Intramacronucleata</taxon>
        <taxon>Oligohymenophorea</taxon>
        <taxon>Scuticociliatia</taxon>
        <taxon>Philasterida</taxon>
        <taxon>Pseudocohnilembidae</taxon>
        <taxon>Pseudocohnilembus</taxon>
    </lineage>
</organism>
<evidence type="ECO:0000259" key="5">
    <source>
        <dbReference type="PROSITE" id="PS51192"/>
    </source>
</evidence>
<dbReference type="PROSITE" id="PS51194">
    <property type="entry name" value="HELICASE_CTER"/>
    <property type="match status" value="1"/>
</dbReference>
<dbReference type="InterPro" id="IPR014001">
    <property type="entry name" value="Helicase_ATP-bd"/>
</dbReference>
<gene>
    <name evidence="7" type="ORF">PPERSA_07940</name>
</gene>
<keyword evidence="3" id="KW-0347">Helicase</keyword>
<dbReference type="Pfam" id="PF00270">
    <property type="entry name" value="DEAD"/>
    <property type="match status" value="1"/>
</dbReference>
<sequence>MLSLKNCLENKNVIVTAETGSGKSLCYIIPVMNKILNQQDKYNQIKQDINIPINNIQKGAIILAPTKELCAQIYAMIRALDKKNRIFIQRMGSIQQIAPISSNEYSQEQLRQMSFQNVVNGVNWNNTDILVSTPSQLEQILQVKDKQDPFEVNPATIVIDEVDLLLGESTLSKSTMDILKRFSFAQNKIFGKENLERQFILAGATLPKKIKKHNTKDLFNLWFSQPYFIESENFHKIPPTIEFDNIDIDDFLAEYEDLTVQDLLVKEIQKSKSKKIIVFCDNYNTVQQIVDHLEQHKITSAPFYGSLSTEARMNILNDFHIGQFQVLVATELVSRGHCFEGVEHIIQFDFPKDAVSFLHRVGRTGRLGEKGKVTNFIREKDQFFFSKISQVLQNRVSIEQAFSRKRSLKKQAEKQEY</sequence>
<dbReference type="AlphaFoldDB" id="A0A0V0QBE2"/>
<dbReference type="PANTHER" id="PTHR47959">
    <property type="entry name" value="ATP-DEPENDENT RNA HELICASE RHLE-RELATED"/>
    <property type="match status" value="1"/>
</dbReference>
<proteinExistence type="predicted"/>
<evidence type="ECO:0000256" key="1">
    <source>
        <dbReference type="ARBA" id="ARBA00022741"/>
    </source>
</evidence>
<dbReference type="GO" id="GO:0016787">
    <property type="term" value="F:hydrolase activity"/>
    <property type="evidence" value="ECO:0007669"/>
    <property type="project" value="UniProtKB-KW"/>
</dbReference>
<evidence type="ECO:0000256" key="3">
    <source>
        <dbReference type="ARBA" id="ARBA00022806"/>
    </source>
</evidence>
<keyword evidence="1" id="KW-0547">Nucleotide-binding</keyword>
<dbReference type="Proteomes" id="UP000054937">
    <property type="component" value="Unassembled WGS sequence"/>
</dbReference>
<evidence type="ECO:0000259" key="6">
    <source>
        <dbReference type="PROSITE" id="PS51194"/>
    </source>
</evidence>
<dbReference type="SUPFAM" id="SSF52540">
    <property type="entry name" value="P-loop containing nucleoside triphosphate hydrolases"/>
    <property type="match status" value="1"/>
</dbReference>
<dbReference type="InterPro" id="IPR027417">
    <property type="entry name" value="P-loop_NTPase"/>
</dbReference>
<evidence type="ECO:0000313" key="8">
    <source>
        <dbReference type="Proteomes" id="UP000054937"/>
    </source>
</evidence>
<dbReference type="InParanoid" id="A0A0V0QBE2"/>
<accession>A0A0V0QBE2</accession>
<dbReference type="PANTHER" id="PTHR47959:SF1">
    <property type="entry name" value="ATP-DEPENDENT RNA HELICASE DBPA"/>
    <property type="match status" value="1"/>
</dbReference>
<dbReference type="CDD" id="cd18787">
    <property type="entry name" value="SF2_C_DEAD"/>
    <property type="match status" value="1"/>
</dbReference>
<dbReference type="InterPro" id="IPR001650">
    <property type="entry name" value="Helicase_C-like"/>
</dbReference>
<dbReference type="SMART" id="SM00487">
    <property type="entry name" value="DEXDc"/>
    <property type="match status" value="1"/>
</dbReference>
<evidence type="ECO:0000313" key="7">
    <source>
        <dbReference type="EMBL" id="KRW99455.1"/>
    </source>
</evidence>
<feature type="domain" description="Helicase ATP-binding" evidence="5">
    <location>
        <begin position="4"/>
        <end position="224"/>
    </location>
</feature>
<evidence type="ECO:0000256" key="2">
    <source>
        <dbReference type="ARBA" id="ARBA00022801"/>
    </source>
</evidence>
<dbReference type="InterPro" id="IPR050079">
    <property type="entry name" value="DEAD_box_RNA_helicase"/>
</dbReference>
<evidence type="ECO:0000256" key="4">
    <source>
        <dbReference type="ARBA" id="ARBA00022840"/>
    </source>
</evidence>
<dbReference type="Gene3D" id="3.40.50.300">
    <property type="entry name" value="P-loop containing nucleotide triphosphate hydrolases"/>
    <property type="match status" value="2"/>
</dbReference>
<dbReference type="GO" id="GO:0003724">
    <property type="term" value="F:RNA helicase activity"/>
    <property type="evidence" value="ECO:0007669"/>
    <property type="project" value="TreeGrafter"/>
</dbReference>